<feature type="chain" id="PRO_5038963384" evidence="1">
    <location>
        <begin position="23"/>
        <end position="387"/>
    </location>
</feature>
<sequence>MKTWKKWAVLGIVTTISTGILAGCASSGNASEEHQKTVTLWAGGSDNVKVGMEKIVEAFNQSEAGKEHQLKLEFIMSGAGAQTVSDRIIAAKKAGETKTNYDLILTSDAEYGAYIQEGGSDLFTPYNAEKIPNLANVQTEISTGKGTLVPYRGTTVVLAYNSENVPNPPQTADELYTWIKNNPGRFSYNTPGSGGAGGSFVQTAIYNFLPEEAMNSSDEKWKNEWEQGFDLLADLHDSMYQTGGKVIYPNKNQGTLDLLINGEVDMIPTWADMMITNLSNGMLPETVKMTQIDPGFTGNVDGLVMPSIGSNQEGAQAVMNFMLSEEAQQILLDSMAAIPVIDSTNITSEKSQYLAELNVENFRTSSLGSLGNELNEVWDQKIGTLSK</sequence>
<evidence type="ECO:0000313" key="2">
    <source>
        <dbReference type="EMBL" id="HIZ52892.1"/>
    </source>
</evidence>
<proteinExistence type="predicted"/>
<dbReference type="Pfam" id="PF13416">
    <property type="entry name" value="SBP_bac_8"/>
    <property type="match status" value="1"/>
</dbReference>
<accession>A0A9D2F6S0</accession>
<gene>
    <name evidence="2" type="ORF">IAA20_03000</name>
</gene>
<dbReference type="EMBL" id="DXBN01000068">
    <property type="protein sequence ID" value="HIZ52892.1"/>
    <property type="molecule type" value="Genomic_DNA"/>
</dbReference>
<protein>
    <submittedName>
        <fullName evidence="2">Extracellular solute-binding protein</fullName>
    </submittedName>
</protein>
<dbReference type="Gene3D" id="3.40.190.10">
    <property type="entry name" value="Periplasmic binding protein-like II"/>
    <property type="match status" value="2"/>
</dbReference>
<organism evidence="2 3">
    <name type="scientific">Candidatus Enterococcus avicola</name>
    <dbReference type="NCBI Taxonomy" id="2838561"/>
    <lineage>
        <taxon>Bacteria</taxon>
        <taxon>Bacillati</taxon>
        <taxon>Bacillota</taxon>
        <taxon>Bacilli</taxon>
        <taxon>Lactobacillales</taxon>
        <taxon>Enterococcaceae</taxon>
        <taxon>Enterococcus</taxon>
    </lineage>
</organism>
<name>A0A9D2F6S0_9ENTE</name>
<comment type="caution">
    <text evidence="2">The sequence shown here is derived from an EMBL/GenBank/DDBJ whole genome shotgun (WGS) entry which is preliminary data.</text>
</comment>
<keyword evidence="1" id="KW-0732">Signal</keyword>
<dbReference type="PANTHER" id="PTHR42779">
    <property type="entry name" value="PROTEIN YNJB"/>
    <property type="match status" value="1"/>
</dbReference>
<dbReference type="AlphaFoldDB" id="A0A9D2F6S0"/>
<reference evidence="2" key="1">
    <citation type="journal article" date="2021" name="PeerJ">
        <title>Extensive microbial diversity within the chicken gut microbiome revealed by metagenomics and culture.</title>
        <authorList>
            <person name="Gilroy R."/>
            <person name="Ravi A."/>
            <person name="Getino M."/>
            <person name="Pursley I."/>
            <person name="Horton D.L."/>
            <person name="Alikhan N.F."/>
            <person name="Baker D."/>
            <person name="Gharbi K."/>
            <person name="Hall N."/>
            <person name="Watson M."/>
            <person name="Adriaenssens E.M."/>
            <person name="Foster-Nyarko E."/>
            <person name="Jarju S."/>
            <person name="Secka A."/>
            <person name="Antonio M."/>
            <person name="Oren A."/>
            <person name="Chaudhuri R.R."/>
            <person name="La Ragione R."/>
            <person name="Hildebrand F."/>
            <person name="Pallen M.J."/>
        </authorList>
    </citation>
    <scope>NUCLEOTIDE SEQUENCE</scope>
    <source>
        <strain evidence="2">CHK172-16539</strain>
    </source>
</reference>
<evidence type="ECO:0000256" key="1">
    <source>
        <dbReference type="SAM" id="SignalP"/>
    </source>
</evidence>
<feature type="signal peptide" evidence="1">
    <location>
        <begin position="1"/>
        <end position="22"/>
    </location>
</feature>
<dbReference type="PROSITE" id="PS51257">
    <property type="entry name" value="PROKAR_LIPOPROTEIN"/>
    <property type="match status" value="1"/>
</dbReference>
<dbReference type="InterPro" id="IPR006059">
    <property type="entry name" value="SBP"/>
</dbReference>
<dbReference type="Proteomes" id="UP000824063">
    <property type="component" value="Unassembled WGS sequence"/>
</dbReference>
<reference evidence="2" key="2">
    <citation type="submission" date="2021-04" db="EMBL/GenBank/DDBJ databases">
        <authorList>
            <person name="Gilroy R."/>
        </authorList>
    </citation>
    <scope>NUCLEOTIDE SEQUENCE</scope>
    <source>
        <strain evidence="2">CHK172-16539</strain>
    </source>
</reference>
<dbReference type="PANTHER" id="PTHR42779:SF1">
    <property type="entry name" value="PROTEIN YNJB"/>
    <property type="match status" value="1"/>
</dbReference>
<evidence type="ECO:0000313" key="3">
    <source>
        <dbReference type="Proteomes" id="UP000824063"/>
    </source>
</evidence>
<dbReference type="SUPFAM" id="SSF53850">
    <property type="entry name" value="Periplasmic binding protein-like II"/>
    <property type="match status" value="1"/>
</dbReference>